<organism evidence="2 3">
    <name type="scientific">Thermus arciformis</name>
    <dbReference type="NCBI Taxonomy" id="482827"/>
    <lineage>
        <taxon>Bacteria</taxon>
        <taxon>Thermotogati</taxon>
        <taxon>Deinococcota</taxon>
        <taxon>Deinococci</taxon>
        <taxon>Thermales</taxon>
        <taxon>Thermaceae</taxon>
        <taxon>Thermus</taxon>
    </lineage>
</organism>
<feature type="compositionally biased region" description="Low complexity" evidence="1">
    <location>
        <begin position="241"/>
        <end position="250"/>
    </location>
</feature>
<reference evidence="3" key="1">
    <citation type="submission" date="2016-10" db="EMBL/GenBank/DDBJ databases">
        <authorList>
            <person name="Varghese N."/>
            <person name="Submissions S."/>
        </authorList>
    </citation>
    <scope>NUCLEOTIDE SEQUENCE [LARGE SCALE GENOMIC DNA]</scope>
    <source>
        <strain evidence="3">CGMCC 1.6992</strain>
    </source>
</reference>
<dbReference type="OrthoDB" id="32086at2"/>
<evidence type="ECO:0000313" key="3">
    <source>
        <dbReference type="Proteomes" id="UP000199446"/>
    </source>
</evidence>
<feature type="compositionally biased region" description="Low complexity" evidence="1">
    <location>
        <begin position="189"/>
        <end position="198"/>
    </location>
</feature>
<dbReference type="RefSeq" id="WP_093006775.1">
    <property type="nucleotide sequence ID" value="NZ_FNBC01000012.1"/>
</dbReference>
<feature type="compositionally biased region" description="Pro residues" evidence="1">
    <location>
        <begin position="217"/>
        <end position="227"/>
    </location>
</feature>
<proteinExistence type="predicted"/>
<dbReference type="AlphaFoldDB" id="A0A1G7G4I4"/>
<dbReference type="Proteomes" id="UP000199446">
    <property type="component" value="Unassembled WGS sequence"/>
</dbReference>
<evidence type="ECO:0000313" key="2">
    <source>
        <dbReference type="EMBL" id="SDE82985.1"/>
    </source>
</evidence>
<sequence>MEKPRVQILWPRRGRDWLLLLLGTVLALGILGKLLPESPSEVQVGVVRLKVPAGWEVREVQGGYALLSPLEGGGDRFRENLTLLREPLPKPLSTPQYAQVVAQRNAQGLEGFVPGKLAPVRLGNAQAVAFSARGSYQGRPLEFLVYAFVLGQEGYQITLTAEPGKLTGLWDAVQGALATVQLPPEALAPGSTPSMSPGSPSPIPAPGSNPWEGYPAGPNPPGIPGPETPFSVPAPESSPWGEYPEGPYGPAGDFWESWQEGENFNTWMAEEWSQLLSGETPEPTYQDEAGNLYWEGPSGLLHEWGDYSNE</sequence>
<name>A0A1G7G4I4_9DEIN</name>
<dbReference type="EMBL" id="FNBC01000012">
    <property type="protein sequence ID" value="SDE82985.1"/>
    <property type="molecule type" value="Genomic_DNA"/>
</dbReference>
<feature type="region of interest" description="Disordered" evidence="1">
    <location>
        <begin position="184"/>
        <end position="255"/>
    </location>
</feature>
<evidence type="ECO:0000256" key="1">
    <source>
        <dbReference type="SAM" id="MobiDB-lite"/>
    </source>
</evidence>
<gene>
    <name evidence="2" type="ORF">SAMN04488243_11230</name>
</gene>
<keyword evidence="3" id="KW-1185">Reference proteome</keyword>
<accession>A0A1G7G4I4</accession>
<dbReference type="STRING" id="482827.SAMN04488243_11230"/>
<protein>
    <submittedName>
        <fullName evidence="2">Uncharacterized protein</fullName>
    </submittedName>
</protein>
<dbReference type="Gene3D" id="3.40.1000.10">
    <property type="entry name" value="Mog1/PsbP, alpha/beta/alpha sandwich"/>
    <property type="match status" value="1"/>
</dbReference>